<feature type="domain" description="Protein kinase" evidence="4">
    <location>
        <begin position="925"/>
        <end position="1178"/>
    </location>
</feature>
<dbReference type="Pfam" id="PF13426">
    <property type="entry name" value="PAS_9"/>
    <property type="match status" value="2"/>
</dbReference>
<dbReference type="SMART" id="SM00220">
    <property type="entry name" value="S_TKc"/>
    <property type="match status" value="1"/>
</dbReference>
<dbReference type="SMART" id="SM00091">
    <property type="entry name" value="PAS"/>
    <property type="match status" value="2"/>
</dbReference>
<proteinExistence type="predicted"/>
<sequence length="1368" mass="150773">MYVSCLLIPSLDVSFPPCKGSVNKKGNLATWDTRNLPIGGFNLGKCSSPSYPSPIDRIRSGKQERALALGWTGWRDSSFEGNQSFPRISRPKLRKEDIYPDTLHKIRMDRIRGDGLNSCSFSAGRSRGSLSTSRRGSRLSQAATDLGSNIRSLKGFSDSAWSFSNSFVSALGGASSSYPITTMNPNKAVFTIDSKTSQILVVNGMACGLLGFSPEELCVMRIDQLLNERHKMQITALAEEQLDTKEGSMVVLSGKVVEMLTKDGNVVPVSLWLRKLETESRCLAVAEPVERRVARLVMDRAGCIMSADAETALIFQYEEEELEGADIATLIPAIKLPGNEAVITKDVKKQKATGRTREGGTFPLCLRMAEEPVDDKDMDNNANSVLYSVVIWVFANMSGLVVLTDDGTIESCNHHFTHMMFGYPQSELLGQKITSIIPNFCEDMEYLGDTTTTLPQFDLNKPEEDDNSNYDSAVENMDPDKSRSSSVLVDSEYSTPASRECSKWSRPDSDGIEILKIGDMPHASSENKDRENGNDSLACVEEIVDSLNRLNFGMNFESPGDRHPFTTTTKHRSKMTICIPGQLPSNTIHSGSSSDARAIPPVTLDLPCGDAVTAVLADDDNGELTPVVSPHMNFVEEDDQFETASDDEDSIEVLASDQGGDLADDKVDLDLDGLVSPIPCINTPELTRQLDECVGGSPSVRCLNGADSVENSFNSSGKVSSASVEAIDRRSSLSESVLARCEEQGPGHHSHALDDECLERPLDMLFTSSPAVGKRLLKRVLSRDVDSKADAAEKQFPDGSFIGFGRHKDGSNLDIVYRVRGVVLSSGRVVYCVWVSRDPEEVAEGGRAGGGNLTLTSSFNSTIDNSLGQVGVLLQDMLYHFTFLYAIRSCAQSNVPASAGNRSGSVSVLSQCEDEQTSGEYGEHYSTLQQIGKGAFGYVKMAFRNEDGLLVITKFIQKQKVHQQSWVDDPTLGRKVPLEISLLTTLKHPNIVQVLDVFENAKFFQLVMEKHGAGMDLFEFIDRKPYLDESLNSYIFRQIVSAVDYLHSLNILHRDIKDENVIINERFHAKLIDFGSATFMSEGRLFSTFYGTVEYCSPEVLAGNKYEGPELEMWSLGVTLYVMTFGENPFFDVEEIMKAELHPPGKVSEELTRLLHWMLAKDPKERCRVPQLVAHPWITQDVDMSGYCFQDVVSCHPQEAHPPVFYADYRCDSANDSLSQQFPITESSSALLSNNDDTNDRTVGSSNSLGSLTTVENFETEDDLPGGSVRVAEVFGAWSAPTPLPEGLQFWRDVGLDDVETKQNIPEEVTIDEHVKKSVGKVTHSLEEVEDLVDLTSGLSLEPESAIAVEEDDDWDPDEFFYEQDSFS</sequence>
<dbReference type="InterPro" id="IPR000014">
    <property type="entry name" value="PAS"/>
</dbReference>
<dbReference type="CDD" id="cd00130">
    <property type="entry name" value="PAS"/>
    <property type="match status" value="2"/>
</dbReference>
<gene>
    <name evidence="5" type="ORF">R5R35_005350</name>
</gene>
<dbReference type="PROSITE" id="PS50011">
    <property type="entry name" value="PROTEIN_KINASE_DOM"/>
    <property type="match status" value="1"/>
</dbReference>
<name>A0AAN9VPC8_9ORTH</name>
<dbReference type="Pfam" id="PF00069">
    <property type="entry name" value="Pkinase"/>
    <property type="match status" value="1"/>
</dbReference>
<evidence type="ECO:0000313" key="6">
    <source>
        <dbReference type="Proteomes" id="UP001378592"/>
    </source>
</evidence>
<dbReference type="GO" id="GO:0005524">
    <property type="term" value="F:ATP binding"/>
    <property type="evidence" value="ECO:0007669"/>
    <property type="project" value="UniProtKB-KW"/>
</dbReference>
<feature type="region of interest" description="Disordered" evidence="3">
    <location>
        <begin position="1230"/>
        <end position="1250"/>
    </location>
</feature>
<dbReference type="InterPro" id="IPR035965">
    <property type="entry name" value="PAS-like_dom_sf"/>
</dbReference>
<reference evidence="5 6" key="1">
    <citation type="submission" date="2024-03" db="EMBL/GenBank/DDBJ databases">
        <title>The genome assembly and annotation of the cricket Gryllus longicercus Weissman &amp; Gray.</title>
        <authorList>
            <person name="Szrajer S."/>
            <person name="Gray D."/>
            <person name="Ylla G."/>
        </authorList>
    </citation>
    <scope>NUCLEOTIDE SEQUENCE [LARGE SCALE GENOMIC DNA]</scope>
    <source>
        <strain evidence="5">DAG 2021-001</strain>
        <tissue evidence="5">Whole body minus gut</tissue>
    </source>
</reference>
<evidence type="ECO:0000256" key="1">
    <source>
        <dbReference type="ARBA" id="ARBA00022741"/>
    </source>
</evidence>
<dbReference type="Gene3D" id="3.30.450.20">
    <property type="entry name" value="PAS domain"/>
    <property type="match status" value="2"/>
</dbReference>
<dbReference type="PANTHER" id="PTHR24346">
    <property type="entry name" value="MAP/MICROTUBULE AFFINITY-REGULATING KINASE"/>
    <property type="match status" value="1"/>
</dbReference>
<dbReference type="GO" id="GO:0005634">
    <property type="term" value="C:nucleus"/>
    <property type="evidence" value="ECO:0007669"/>
    <property type="project" value="TreeGrafter"/>
</dbReference>
<evidence type="ECO:0000256" key="3">
    <source>
        <dbReference type="SAM" id="MobiDB-lite"/>
    </source>
</evidence>
<dbReference type="FunFam" id="3.30.200.20:FF:000314">
    <property type="entry name" value="Serine/threonine protein kinase"/>
    <property type="match status" value="1"/>
</dbReference>
<dbReference type="InterPro" id="IPR011009">
    <property type="entry name" value="Kinase-like_dom_sf"/>
</dbReference>
<dbReference type="InterPro" id="IPR008271">
    <property type="entry name" value="Ser/Thr_kinase_AS"/>
</dbReference>
<organism evidence="5 6">
    <name type="scientific">Gryllus longicercus</name>
    <dbReference type="NCBI Taxonomy" id="2509291"/>
    <lineage>
        <taxon>Eukaryota</taxon>
        <taxon>Metazoa</taxon>
        <taxon>Ecdysozoa</taxon>
        <taxon>Arthropoda</taxon>
        <taxon>Hexapoda</taxon>
        <taxon>Insecta</taxon>
        <taxon>Pterygota</taxon>
        <taxon>Neoptera</taxon>
        <taxon>Polyneoptera</taxon>
        <taxon>Orthoptera</taxon>
        <taxon>Ensifera</taxon>
        <taxon>Gryllidea</taxon>
        <taxon>Grylloidea</taxon>
        <taxon>Gryllidae</taxon>
        <taxon>Gryllinae</taxon>
        <taxon>Gryllus</taxon>
    </lineage>
</organism>
<evidence type="ECO:0000259" key="4">
    <source>
        <dbReference type="PROSITE" id="PS50011"/>
    </source>
</evidence>
<dbReference type="InterPro" id="IPR000719">
    <property type="entry name" value="Prot_kinase_dom"/>
</dbReference>
<evidence type="ECO:0000313" key="5">
    <source>
        <dbReference type="EMBL" id="KAK7861669.1"/>
    </source>
</evidence>
<dbReference type="FunFam" id="1.10.510.10:FF:000351">
    <property type="entry name" value="PAS domain-containing serine/threonine-protein kinase"/>
    <property type="match status" value="1"/>
</dbReference>
<comment type="caution">
    <text evidence="5">The sequence shown here is derived from an EMBL/GenBank/DDBJ whole genome shotgun (WGS) entry which is preliminary data.</text>
</comment>
<dbReference type="GO" id="GO:0035556">
    <property type="term" value="P:intracellular signal transduction"/>
    <property type="evidence" value="ECO:0007669"/>
    <property type="project" value="TreeGrafter"/>
</dbReference>
<dbReference type="FunFam" id="3.30.450.20:FF:000059">
    <property type="entry name" value="PAS domain containing serine/threonine kinase"/>
    <property type="match status" value="1"/>
</dbReference>
<accession>A0AAN9VPC8</accession>
<dbReference type="SUPFAM" id="SSF55785">
    <property type="entry name" value="PYP-like sensor domain (PAS domain)"/>
    <property type="match status" value="2"/>
</dbReference>
<dbReference type="PROSITE" id="PS00108">
    <property type="entry name" value="PROTEIN_KINASE_ST"/>
    <property type="match status" value="1"/>
</dbReference>
<keyword evidence="6" id="KW-1185">Reference proteome</keyword>
<dbReference type="EMBL" id="JAZDUA010000307">
    <property type="protein sequence ID" value="KAK7861669.1"/>
    <property type="molecule type" value="Genomic_DNA"/>
</dbReference>
<protein>
    <recommendedName>
        <fullName evidence="4">Protein kinase domain-containing protein</fullName>
    </recommendedName>
</protein>
<keyword evidence="2" id="KW-0067">ATP-binding</keyword>
<dbReference type="GO" id="GO:0045719">
    <property type="term" value="P:negative regulation of glycogen biosynthetic process"/>
    <property type="evidence" value="ECO:0007669"/>
    <property type="project" value="TreeGrafter"/>
</dbReference>
<dbReference type="SUPFAM" id="SSF56112">
    <property type="entry name" value="Protein kinase-like (PK-like)"/>
    <property type="match status" value="1"/>
</dbReference>
<dbReference type="Proteomes" id="UP001378592">
    <property type="component" value="Unassembled WGS sequence"/>
</dbReference>
<dbReference type="PANTHER" id="PTHR24346:SF51">
    <property type="entry name" value="PAS DOMAIN-CONTAINING SERINE_THREONINE-PROTEIN KINASE"/>
    <property type="match status" value="1"/>
</dbReference>
<dbReference type="Gene3D" id="3.30.200.20">
    <property type="entry name" value="Phosphorylase Kinase, domain 1"/>
    <property type="match status" value="1"/>
</dbReference>
<evidence type="ECO:0000256" key="2">
    <source>
        <dbReference type="ARBA" id="ARBA00022840"/>
    </source>
</evidence>
<dbReference type="GO" id="GO:0005829">
    <property type="term" value="C:cytosol"/>
    <property type="evidence" value="ECO:0007669"/>
    <property type="project" value="TreeGrafter"/>
</dbReference>
<feature type="region of interest" description="Disordered" evidence="3">
    <location>
        <begin position="452"/>
        <end position="506"/>
    </location>
</feature>
<feature type="compositionally biased region" description="Polar residues" evidence="3">
    <location>
        <begin position="484"/>
        <end position="497"/>
    </location>
</feature>
<dbReference type="Gene3D" id="1.10.510.10">
    <property type="entry name" value="Transferase(Phosphotransferase) domain 1"/>
    <property type="match status" value="1"/>
</dbReference>
<dbReference type="GO" id="GO:0004674">
    <property type="term" value="F:protein serine/threonine kinase activity"/>
    <property type="evidence" value="ECO:0007669"/>
    <property type="project" value="TreeGrafter"/>
</dbReference>
<keyword evidence="1" id="KW-0547">Nucleotide-binding</keyword>
<dbReference type="NCBIfam" id="TIGR00229">
    <property type="entry name" value="sensory_box"/>
    <property type="match status" value="1"/>
</dbReference>